<proteinExistence type="inferred from homology"/>
<dbReference type="SUPFAM" id="SSF53681">
    <property type="entry name" value="Aspartate/glutamate racemase"/>
    <property type="match status" value="2"/>
</dbReference>
<evidence type="ECO:0000313" key="4">
    <source>
        <dbReference type="Proteomes" id="UP000247078"/>
    </source>
</evidence>
<dbReference type="InterPro" id="IPR015942">
    <property type="entry name" value="Asp/Glu/hydantoin_racemase"/>
</dbReference>
<dbReference type="GO" id="GO:0047661">
    <property type="term" value="F:amino-acid racemase activity"/>
    <property type="evidence" value="ECO:0007669"/>
    <property type="project" value="InterPro"/>
</dbReference>
<evidence type="ECO:0000256" key="1">
    <source>
        <dbReference type="ARBA" id="ARBA00007847"/>
    </source>
</evidence>
<dbReference type="PROSITE" id="PS00924">
    <property type="entry name" value="ASP_GLU_RACEMASE_2"/>
    <property type="match status" value="1"/>
</dbReference>
<reference evidence="3 4" key="1">
    <citation type="submission" date="2018-05" db="EMBL/GenBank/DDBJ databases">
        <title>Freshwater and sediment microbial communities from various areas in North America, analyzing microbe dynamics in response to fracking.</title>
        <authorList>
            <person name="Lamendella R."/>
        </authorList>
    </citation>
    <scope>NUCLEOTIDE SEQUENCE [LARGE SCALE GENOMIC DNA]</scope>
    <source>
        <strain evidence="3 4">DB-3</strain>
    </source>
</reference>
<name>A0A855Y5S5_9BACL</name>
<accession>A0A855Y5S5</accession>
<dbReference type="InterPro" id="IPR018187">
    <property type="entry name" value="Asp/Glu_racemase_AS_1"/>
</dbReference>
<comment type="similarity">
    <text evidence="1">Belongs to the aspartate/glutamate racemases family.</text>
</comment>
<comment type="caution">
    <text evidence="3">The sequence shown here is derived from an EMBL/GenBank/DDBJ whole genome shotgun (WGS) entry which is preliminary data.</text>
</comment>
<evidence type="ECO:0000313" key="3">
    <source>
        <dbReference type="EMBL" id="PWW44821.1"/>
    </source>
</evidence>
<dbReference type="InterPro" id="IPR004380">
    <property type="entry name" value="Asp_race"/>
</dbReference>
<dbReference type="Gene3D" id="3.40.50.1860">
    <property type="match status" value="2"/>
</dbReference>
<sequence length="235" mass="26339">MKTIGLIGGMSWESSLEYYRIINEEVKTKLGGLHSAKCILYSVDFEEIERYQAEGEWESAGKLLGNAAQSLEKAGAEMIVICTNTMHKVINHIEEKVSLPVVHIADSTANQIQKSKISTVGLLGTKYTMEQDFYKTRIEHNGIKVLIPNEEDRKVINEIIYDELCLGEIKSLSRDYYKKVIKRLVDNGAEGIILGCTEIGLLVKPEDSEVPLFDTTRIHAIESVNLALENNLINP</sequence>
<dbReference type="NCBIfam" id="TIGR00035">
    <property type="entry name" value="asp_race"/>
    <property type="match status" value="1"/>
</dbReference>
<organism evidence="3 4">
    <name type="scientific">Paenibacillus pabuli</name>
    <dbReference type="NCBI Taxonomy" id="1472"/>
    <lineage>
        <taxon>Bacteria</taxon>
        <taxon>Bacillati</taxon>
        <taxon>Bacillota</taxon>
        <taxon>Bacilli</taxon>
        <taxon>Bacillales</taxon>
        <taxon>Paenibacillaceae</taxon>
        <taxon>Paenibacillus</taxon>
    </lineage>
</organism>
<gene>
    <name evidence="3" type="ORF">DET56_10120</name>
</gene>
<dbReference type="PANTHER" id="PTHR21198:SF7">
    <property type="entry name" value="ASPARTATE-GLUTAMATE RACEMASE FAMILY"/>
    <property type="match status" value="1"/>
</dbReference>
<dbReference type="InterPro" id="IPR033134">
    <property type="entry name" value="Asp/Glu_racemase_AS_2"/>
</dbReference>
<dbReference type="Pfam" id="PF01177">
    <property type="entry name" value="Asp_Glu_race"/>
    <property type="match status" value="1"/>
</dbReference>
<dbReference type="Proteomes" id="UP000247078">
    <property type="component" value="Unassembled WGS sequence"/>
</dbReference>
<dbReference type="RefSeq" id="WP_109997739.1">
    <property type="nucleotide sequence ID" value="NZ_QGTZ01000001.1"/>
</dbReference>
<dbReference type="InterPro" id="IPR001920">
    <property type="entry name" value="Asp/Glu_race"/>
</dbReference>
<dbReference type="AlphaFoldDB" id="A0A855Y5S5"/>
<dbReference type="EMBL" id="QGTZ01000001">
    <property type="protein sequence ID" value="PWW44821.1"/>
    <property type="molecule type" value="Genomic_DNA"/>
</dbReference>
<evidence type="ECO:0000256" key="2">
    <source>
        <dbReference type="ARBA" id="ARBA00023235"/>
    </source>
</evidence>
<keyword evidence="2" id="KW-0413">Isomerase</keyword>
<dbReference type="PANTHER" id="PTHR21198">
    <property type="entry name" value="GLUTAMATE RACEMASE"/>
    <property type="match status" value="1"/>
</dbReference>
<dbReference type="PROSITE" id="PS00923">
    <property type="entry name" value="ASP_GLU_RACEMASE_1"/>
    <property type="match status" value="1"/>
</dbReference>
<protein>
    <submittedName>
        <fullName evidence="3">Aspartate racemase</fullName>
    </submittedName>
</protein>